<gene>
    <name evidence="1" type="ORF">ACFSCS_08635</name>
</gene>
<protein>
    <submittedName>
        <fullName evidence="1">Uncharacterized protein</fullName>
    </submittedName>
</protein>
<dbReference type="Proteomes" id="UP001597326">
    <property type="component" value="Unassembled WGS sequence"/>
</dbReference>
<evidence type="ECO:0000313" key="2">
    <source>
        <dbReference type="Proteomes" id="UP001597326"/>
    </source>
</evidence>
<evidence type="ECO:0000313" key="1">
    <source>
        <dbReference type="EMBL" id="MFD1890246.1"/>
    </source>
</evidence>
<keyword evidence="2" id="KW-1185">Reference proteome</keyword>
<dbReference type="EMBL" id="JBHUFZ010000018">
    <property type="protein sequence ID" value="MFD1890246.1"/>
    <property type="molecule type" value="Genomic_DNA"/>
</dbReference>
<reference evidence="2" key="1">
    <citation type="journal article" date="2019" name="Int. J. Syst. Evol. Microbiol.">
        <title>The Global Catalogue of Microorganisms (GCM) 10K type strain sequencing project: providing services to taxonomists for standard genome sequencing and annotation.</title>
        <authorList>
            <consortium name="The Broad Institute Genomics Platform"/>
            <consortium name="The Broad Institute Genome Sequencing Center for Infectious Disease"/>
            <person name="Wu L."/>
            <person name="Ma J."/>
        </authorList>
    </citation>
    <scope>NUCLEOTIDE SEQUENCE [LARGE SCALE GENOMIC DNA]</scope>
    <source>
        <strain evidence="2">CAIM 431</strain>
    </source>
</reference>
<dbReference type="PROSITE" id="PS00289">
    <property type="entry name" value="PTX_1"/>
    <property type="match status" value="1"/>
</dbReference>
<dbReference type="InterPro" id="IPR030476">
    <property type="entry name" value="Pentaxin_CS"/>
</dbReference>
<name>A0ABW4RV86_9ACTN</name>
<proteinExistence type="predicted"/>
<dbReference type="RefSeq" id="WP_343873259.1">
    <property type="nucleotide sequence ID" value="NZ_BAAAIX010000015.1"/>
</dbReference>
<sequence>MDLTWRGATWSRRTPQPRIRLQCPRWAHRCLTWWSSTAVGSRAVHRYYVQDELPSQNLLDRRRPPTQLAVLVTSLSRPLQPLLVTDDITFPVGQHTPVARVDVEVPEDRDGYDSRAWRVHAGSTDYARTVLDPQVWHLLEEHSRRWPVRLFVDADRLVALDDRHRNQTARLLGQVADLLEQKMAAGLLARWYDQPVAPPGPAQPLRLGSRHDTRTWPGWEHPVDHDQPDLLELATDDPELADVRPRRALDPPGRLLRGRIDGQVFALVREDAHHARLLVPLVRPIPDEVTIRARRLFPGGIGTEWEDFNDRYVVKATFSRVGHATSSPLLMQLLQDDPIDALHVRGRWAWLDVEGDTIEALRGPLAVLARAREVLPDFEISPPQRRGYYALDD</sequence>
<accession>A0ABW4RV86</accession>
<comment type="caution">
    <text evidence="1">The sequence shown here is derived from an EMBL/GenBank/DDBJ whole genome shotgun (WGS) entry which is preliminary data.</text>
</comment>
<organism evidence="1 2">
    <name type="scientific">Luteococcus peritonei</name>
    <dbReference type="NCBI Taxonomy" id="88874"/>
    <lineage>
        <taxon>Bacteria</taxon>
        <taxon>Bacillati</taxon>
        <taxon>Actinomycetota</taxon>
        <taxon>Actinomycetes</taxon>
        <taxon>Propionibacteriales</taxon>
        <taxon>Propionibacteriaceae</taxon>
        <taxon>Luteococcus</taxon>
    </lineage>
</organism>